<feature type="region of interest" description="Disordered" evidence="5">
    <location>
        <begin position="292"/>
        <end position="362"/>
    </location>
</feature>
<dbReference type="CDD" id="cd16568">
    <property type="entry name" value="RING-HC_ScPSH1-like"/>
    <property type="match status" value="1"/>
</dbReference>
<keyword evidence="2 4" id="KW-0863">Zinc-finger</keyword>
<feature type="compositionally biased region" description="Acidic residues" evidence="5">
    <location>
        <begin position="375"/>
        <end position="391"/>
    </location>
</feature>
<dbReference type="GO" id="GO:0008270">
    <property type="term" value="F:zinc ion binding"/>
    <property type="evidence" value="ECO:0007669"/>
    <property type="project" value="UniProtKB-KW"/>
</dbReference>
<feature type="compositionally biased region" description="Polar residues" evidence="5">
    <location>
        <begin position="436"/>
        <end position="445"/>
    </location>
</feature>
<feature type="region of interest" description="Disordered" evidence="5">
    <location>
        <begin position="375"/>
        <end position="491"/>
    </location>
</feature>
<dbReference type="SUPFAM" id="SSF57850">
    <property type="entry name" value="RING/U-box"/>
    <property type="match status" value="1"/>
</dbReference>
<feature type="compositionally biased region" description="Polar residues" evidence="5">
    <location>
        <begin position="349"/>
        <end position="359"/>
    </location>
</feature>
<name>A0A1S9DZ76_ASPOZ</name>
<feature type="region of interest" description="Disordered" evidence="5">
    <location>
        <begin position="117"/>
        <end position="152"/>
    </location>
</feature>
<dbReference type="InterPro" id="IPR001841">
    <property type="entry name" value="Znf_RING"/>
</dbReference>
<evidence type="ECO:0000256" key="2">
    <source>
        <dbReference type="ARBA" id="ARBA00022771"/>
    </source>
</evidence>
<feature type="region of interest" description="Disordered" evidence="5">
    <location>
        <begin position="1"/>
        <end position="23"/>
    </location>
</feature>
<dbReference type="Proteomes" id="UP000190312">
    <property type="component" value="Unassembled WGS sequence"/>
</dbReference>
<evidence type="ECO:0000256" key="1">
    <source>
        <dbReference type="ARBA" id="ARBA00022723"/>
    </source>
</evidence>
<dbReference type="InterPro" id="IPR017907">
    <property type="entry name" value="Znf_RING_CS"/>
</dbReference>
<dbReference type="AlphaFoldDB" id="A0A1S9DZ76"/>
<organism evidence="7 8">
    <name type="scientific">Aspergillus oryzae</name>
    <name type="common">Yellow koji mold</name>
    <dbReference type="NCBI Taxonomy" id="5062"/>
    <lineage>
        <taxon>Eukaryota</taxon>
        <taxon>Fungi</taxon>
        <taxon>Dikarya</taxon>
        <taxon>Ascomycota</taxon>
        <taxon>Pezizomycotina</taxon>
        <taxon>Eurotiomycetes</taxon>
        <taxon>Eurotiomycetidae</taxon>
        <taxon>Eurotiales</taxon>
        <taxon>Aspergillaceae</taxon>
        <taxon>Aspergillus</taxon>
        <taxon>Aspergillus subgen. Circumdati</taxon>
    </lineage>
</organism>
<feature type="region of interest" description="Disordered" evidence="5">
    <location>
        <begin position="190"/>
        <end position="223"/>
    </location>
</feature>
<dbReference type="EMBL" id="MKZY01000001">
    <property type="protein sequence ID" value="OOO14354.1"/>
    <property type="molecule type" value="Genomic_DNA"/>
</dbReference>
<evidence type="ECO:0000256" key="3">
    <source>
        <dbReference type="ARBA" id="ARBA00022833"/>
    </source>
</evidence>
<accession>A0A1S9DZ76</accession>
<keyword evidence="1" id="KW-0479">Metal-binding</keyword>
<feature type="compositionally biased region" description="Low complexity" evidence="5">
    <location>
        <begin position="199"/>
        <end position="215"/>
    </location>
</feature>
<evidence type="ECO:0000256" key="5">
    <source>
        <dbReference type="SAM" id="MobiDB-lite"/>
    </source>
</evidence>
<dbReference type="PROSITE" id="PS50089">
    <property type="entry name" value="ZF_RING_2"/>
    <property type="match status" value="1"/>
</dbReference>
<feature type="compositionally biased region" description="Polar residues" evidence="5">
    <location>
        <begin position="406"/>
        <end position="416"/>
    </location>
</feature>
<gene>
    <name evidence="7" type="ORF">OAory_01029490</name>
</gene>
<sequence>MSKSTLAGAASEKSSNNTNATLGDDVSGLSETLQGHVDDIRALLQCGICIRPLYEPFTLACGHTFCYSCLTSWFAGGRSNKTCPDCRAPVKTPPAPAYLVRAVVQLFTGRAELLEKGETTAEHKRHQREEAEKLENDKKNTHPKEGGLFRGTFNKKLPTAQPIVDLEDNVVRCPRCSWELEEDSNCAQCGYRQDEESVTDTSDISDSDSTGSISTDSEENSEMTDYMDDEFEDGFGELDDVDWNGFYNGVSIEGRVDDLPRHIYSLVRHYHHHTPPSHRPVFARNSLFDEANSTAHETEESTDDYLDDTDMDSFIDDDEHIEQGHDSDSDRSTVVGGPEVRFPPDQDDVQLSSEVTMSQADDCIDDSLDSLDEISDSEEEEDEDDDDEDDEPIRPPVAGNRRRQFPASNGASSSVLASRMGGAPNVNPYAMRRQASRSQSTNPSLFESRIRRGPNVNSYAMRRQASRSQSTNTEGTSASNAITLDDDSDEPVRAIRRHCRNTGR</sequence>
<feature type="compositionally biased region" description="Basic and acidic residues" evidence="5">
    <location>
        <begin position="117"/>
        <end position="147"/>
    </location>
</feature>
<dbReference type="Gene3D" id="3.30.40.10">
    <property type="entry name" value="Zinc/RING finger domain, C3HC4 (zinc finger)"/>
    <property type="match status" value="1"/>
</dbReference>
<evidence type="ECO:0000313" key="7">
    <source>
        <dbReference type="EMBL" id="OOO14354.1"/>
    </source>
</evidence>
<feature type="domain" description="RING-type" evidence="6">
    <location>
        <begin position="46"/>
        <end position="87"/>
    </location>
</feature>
<evidence type="ECO:0000259" key="6">
    <source>
        <dbReference type="PROSITE" id="PS50089"/>
    </source>
</evidence>
<reference evidence="7 8" key="1">
    <citation type="submission" date="2016-10" db="EMBL/GenBank/DDBJ databases">
        <title>Genome sequencing of Aspergillus oryzae BCC7051.</title>
        <authorList>
            <person name="Thammarongtham C."/>
            <person name="Vorapreeda T."/>
            <person name="Nookaew I."/>
            <person name="Srisuk T."/>
            <person name="Land M."/>
            <person name="Jeennor S."/>
            <person name="Laoteng K."/>
        </authorList>
    </citation>
    <scope>NUCLEOTIDE SEQUENCE [LARGE SCALE GENOMIC DNA]</scope>
    <source>
        <strain evidence="7 8">BCC7051</strain>
    </source>
</reference>
<dbReference type="eggNOG" id="KOG2177">
    <property type="taxonomic scope" value="Eukaryota"/>
</dbReference>
<evidence type="ECO:0000256" key="4">
    <source>
        <dbReference type="PROSITE-ProRule" id="PRU00175"/>
    </source>
</evidence>
<proteinExistence type="predicted"/>
<evidence type="ECO:0000313" key="8">
    <source>
        <dbReference type="Proteomes" id="UP000190312"/>
    </source>
</evidence>
<keyword evidence="3" id="KW-0862">Zinc</keyword>
<dbReference type="PROSITE" id="PS00518">
    <property type="entry name" value="ZF_RING_1"/>
    <property type="match status" value="1"/>
</dbReference>
<dbReference type="VEuPathDB" id="FungiDB:AO090023000827"/>
<dbReference type="PANTHER" id="PTHR23327">
    <property type="entry name" value="RING FINGER PROTEIN 127"/>
    <property type="match status" value="1"/>
</dbReference>
<protein>
    <recommendedName>
        <fullName evidence="6">RING-type domain-containing protein</fullName>
    </recommendedName>
</protein>
<dbReference type="InterPro" id="IPR018957">
    <property type="entry name" value="Znf_C3HC4_RING-type"/>
</dbReference>
<comment type="caution">
    <text evidence="7">The sequence shown here is derived from an EMBL/GenBank/DDBJ whole genome shotgun (WGS) entry which is preliminary data.</text>
</comment>
<dbReference type="InterPro" id="IPR013083">
    <property type="entry name" value="Znf_RING/FYVE/PHD"/>
</dbReference>
<feature type="compositionally biased region" description="Acidic residues" evidence="5">
    <location>
        <begin position="300"/>
        <end position="320"/>
    </location>
</feature>
<dbReference type="Pfam" id="PF00097">
    <property type="entry name" value="zf-C3HC4"/>
    <property type="match status" value="1"/>
</dbReference>
<feature type="compositionally biased region" description="Polar residues" evidence="5">
    <location>
        <begin position="12"/>
        <end position="21"/>
    </location>
</feature>
<feature type="compositionally biased region" description="Basic and acidic residues" evidence="5">
    <location>
        <begin position="321"/>
        <end position="331"/>
    </location>
</feature>
<feature type="compositionally biased region" description="Polar residues" evidence="5">
    <location>
        <begin position="466"/>
        <end position="482"/>
    </location>
</feature>
<dbReference type="SMART" id="SM00184">
    <property type="entry name" value="RING"/>
    <property type="match status" value="1"/>
</dbReference>
<dbReference type="OrthoDB" id="6105938at2759"/>